<dbReference type="Proteomes" id="UP000789860">
    <property type="component" value="Unassembled WGS sequence"/>
</dbReference>
<feature type="non-terminal residue" evidence="1">
    <location>
        <position position="46"/>
    </location>
</feature>
<reference evidence="1" key="1">
    <citation type="submission" date="2021-06" db="EMBL/GenBank/DDBJ databases">
        <authorList>
            <person name="Kallberg Y."/>
            <person name="Tangrot J."/>
            <person name="Rosling A."/>
        </authorList>
    </citation>
    <scope>NUCLEOTIDE SEQUENCE</scope>
    <source>
        <strain evidence="1">AU212A</strain>
    </source>
</reference>
<evidence type="ECO:0000313" key="2">
    <source>
        <dbReference type="Proteomes" id="UP000789860"/>
    </source>
</evidence>
<evidence type="ECO:0000313" key="1">
    <source>
        <dbReference type="EMBL" id="CAG8648935.1"/>
    </source>
</evidence>
<organism evidence="1 2">
    <name type="scientific">Scutellospora calospora</name>
    <dbReference type="NCBI Taxonomy" id="85575"/>
    <lineage>
        <taxon>Eukaryota</taxon>
        <taxon>Fungi</taxon>
        <taxon>Fungi incertae sedis</taxon>
        <taxon>Mucoromycota</taxon>
        <taxon>Glomeromycotina</taxon>
        <taxon>Glomeromycetes</taxon>
        <taxon>Diversisporales</taxon>
        <taxon>Gigasporaceae</taxon>
        <taxon>Scutellospora</taxon>
    </lineage>
</organism>
<dbReference type="EMBL" id="CAJVPM010023263">
    <property type="protein sequence ID" value="CAG8648935.1"/>
    <property type="molecule type" value="Genomic_DNA"/>
</dbReference>
<proteinExistence type="predicted"/>
<gene>
    <name evidence="1" type="ORF">SCALOS_LOCUS8601</name>
</gene>
<protein>
    <submittedName>
        <fullName evidence="1">11659_t:CDS:1</fullName>
    </submittedName>
</protein>
<name>A0ACA9NDA3_9GLOM</name>
<comment type="caution">
    <text evidence="1">The sequence shown here is derived from an EMBL/GenBank/DDBJ whole genome shotgun (WGS) entry which is preliminary data.</text>
</comment>
<sequence>MDNNDLLQIDEAEVETSDNTLDLTITESLFGGSCHIEVVAYEIFPG</sequence>
<accession>A0ACA9NDA3</accession>
<keyword evidence="2" id="KW-1185">Reference proteome</keyword>